<evidence type="ECO:0000313" key="2">
    <source>
        <dbReference type="EMBL" id="QRC96034.1"/>
    </source>
</evidence>
<dbReference type="GO" id="GO:0016787">
    <property type="term" value="F:hydrolase activity"/>
    <property type="evidence" value="ECO:0007669"/>
    <property type="project" value="InterPro"/>
</dbReference>
<organism evidence="2 3">
    <name type="scientific">Phaeosphaeria nodorum (strain SN15 / ATCC MYA-4574 / FGSC 10173)</name>
    <name type="common">Glume blotch fungus</name>
    <name type="synonym">Parastagonospora nodorum</name>
    <dbReference type="NCBI Taxonomy" id="321614"/>
    <lineage>
        <taxon>Eukaryota</taxon>
        <taxon>Fungi</taxon>
        <taxon>Dikarya</taxon>
        <taxon>Ascomycota</taxon>
        <taxon>Pezizomycotina</taxon>
        <taxon>Dothideomycetes</taxon>
        <taxon>Pleosporomycetidae</taxon>
        <taxon>Pleosporales</taxon>
        <taxon>Pleosporineae</taxon>
        <taxon>Phaeosphaeriaceae</taxon>
        <taxon>Parastagonospora</taxon>
    </lineage>
</organism>
<dbReference type="InterPro" id="IPR029052">
    <property type="entry name" value="Metallo-depent_PP-like"/>
</dbReference>
<dbReference type="VEuPathDB" id="FungiDB:JI435_056760"/>
<evidence type="ECO:0000313" key="3">
    <source>
        <dbReference type="Proteomes" id="UP000663193"/>
    </source>
</evidence>
<protein>
    <recommendedName>
        <fullName evidence="1">Calcineurin-like phosphoesterase domain-containing protein</fullName>
    </recommendedName>
</protein>
<proteinExistence type="predicted"/>
<sequence length="354" mass="39003">MSPKFRFQIISDLHLETPLMSPSYSTFHLPIHAPNLFLLGDTGLTSHPQLFTFLSTLLHTHTSLRIFYILGNHEAYHTTLGTSIASLSAFEAQQGPQRFTFMNRRRIDISATLTILGCTLWTHIPPSSSLACANSLTDFNEEKGIWARSVEQHNIDHATDLSWLNATIASIPLDRQVIVLTHHSPTIDPRANHPRHGGSSTNAGFRSDLSAEECWRSERVRVWGFGHTHYSCQFYEEDGGKLVVANQKGYGKRDGVVVVVEEGGDGGWRVVIGEKEEREGSGRKGMEEGIVNVGGCGDELGAGAGAGVEGKEIKSTAVKDNPTEEKVGEIHLEPKNASRWRTAMVKIKNSLHKS</sequence>
<dbReference type="Proteomes" id="UP000663193">
    <property type="component" value="Chromosome 6"/>
</dbReference>
<dbReference type="EMBL" id="CP069028">
    <property type="protein sequence ID" value="QRC96034.1"/>
    <property type="molecule type" value="Genomic_DNA"/>
</dbReference>
<name>A0A7U2F3U2_PHANO</name>
<reference evidence="3" key="1">
    <citation type="journal article" date="2021" name="BMC Genomics">
        <title>Chromosome-level genome assembly and manually-curated proteome of model necrotroph Parastagonospora nodorum Sn15 reveals a genome-wide trove of candidate effector homologs, and redundancy of virulence-related functions within an accessory chromosome.</title>
        <authorList>
            <person name="Bertazzoni S."/>
            <person name="Jones D.A.B."/>
            <person name="Phan H.T."/>
            <person name="Tan K.-C."/>
            <person name="Hane J.K."/>
        </authorList>
    </citation>
    <scope>NUCLEOTIDE SEQUENCE [LARGE SCALE GENOMIC DNA]</scope>
    <source>
        <strain evidence="3">SN15 / ATCC MYA-4574 / FGSC 10173)</strain>
    </source>
</reference>
<dbReference type="InterPro" id="IPR004843">
    <property type="entry name" value="Calcineurin-like_PHP"/>
</dbReference>
<dbReference type="Pfam" id="PF00149">
    <property type="entry name" value="Metallophos"/>
    <property type="match status" value="1"/>
</dbReference>
<dbReference type="PANTHER" id="PTHR37844:SF2">
    <property type="entry name" value="SER_THR PROTEIN PHOSPHATASE SUPERFAMILY (AFU_ORTHOLOGUE AFUA_1G14840)"/>
    <property type="match status" value="1"/>
</dbReference>
<gene>
    <name evidence="2" type="ORF">JI435_056760</name>
</gene>
<dbReference type="SUPFAM" id="SSF56300">
    <property type="entry name" value="Metallo-dependent phosphatases"/>
    <property type="match status" value="1"/>
</dbReference>
<dbReference type="Gene3D" id="3.60.21.10">
    <property type="match status" value="1"/>
</dbReference>
<dbReference type="OrthoDB" id="550558at2759"/>
<evidence type="ECO:0000259" key="1">
    <source>
        <dbReference type="Pfam" id="PF00149"/>
    </source>
</evidence>
<dbReference type="AlphaFoldDB" id="A0A7U2F3U2"/>
<accession>A0A7U2F3U2</accession>
<feature type="domain" description="Calcineurin-like phosphoesterase" evidence="1">
    <location>
        <begin position="6"/>
        <end position="230"/>
    </location>
</feature>
<keyword evidence="3" id="KW-1185">Reference proteome</keyword>
<dbReference type="PANTHER" id="PTHR37844">
    <property type="entry name" value="SER/THR PROTEIN PHOSPHATASE SUPERFAMILY (AFU_ORTHOLOGUE AFUA_1G14840)"/>
    <property type="match status" value="1"/>
</dbReference>